<dbReference type="RefSeq" id="XP_009010279.1">
    <property type="nucleotide sequence ID" value="XM_009012031.1"/>
</dbReference>
<dbReference type="EnsemblMetazoa" id="HelroT166836">
    <property type="protein sequence ID" value="HelroP166836"/>
    <property type="gene ID" value="HelroG166836"/>
</dbReference>
<sequence length="153" mass="16958">MVESKFGHTLTNVLKAFLDQPSNTISWFKLLFLSRLVLRKEPRGGRCHNISVKINNRQGALTKGSFEEMVNSFETGSDVNKKNARQPKLGALGKCKMEQSNIKNAMKVLSSTDTMAPNSVDTLDALKDKHPDAPPDRKTSLDKELTIVSITAQ</sequence>
<dbReference type="Proteomes" id="UP000015101">
    <property type="component" value="Unassembled WGS sequence"/>
</dbReference>
<dbReference type="GeneID" id="20201666"/>
<keyword evidence="3" id="KW-1185">Reference proteome</keyword>
<dbReference type="CTD" id="20201666"/>
<evidence type="ECO:0000313" key="2">
    <source>
        <dbReference type="EnsemblMetazoa" id="HelroP166836"/>
    </source>
</evidence>
<dbReference type="EMBL" id="KB095812">
    <property type="protein sequence ID" value="ESO11791.1"/>
    <property type="molecule type" value="Genomic_DNA"/>
</dbReference>
<dbReference type="InParanoid" id="T1EYL6"/>
<protein>
    <submittedName>
        <fullName evidence="1 2">Uncharacterized protein</fullName>
    </submittedName>
</protein>
<dbReference type="OrthoDB" id="7485566at2759"/>
<reference evidence="3" key="1">
    <citation type="submission" date="2012-12" db="EMBL/GenBank/DDBJ databases">
        <authorList>
            <person name="Hellsten U."/>
            <person name="Grimwood J."/>
            <person name="Chapman J.A."/>
            <person name="Shapiro H."/>
            <person name="Aerts A."/>
            <person name="Otillar R.P."/>
            <person name="Terry A.Y."/>
            <person name="Boore J.L."/>
            <person name="Simakov O."/>
            <person name="Marletaz F."/>
            <person name="Cho S.-J."/>
            <person name="Edsinger-Gonzales E."/>
            <person name="Havlak P."/>
            <person name="Kuo D.-H."/>
            <person name="Larsson T."/>
            <person name="Lv J."/>
            <person name="Arendt D."/>
            <person name="Savage R."/>
            <person name="Osoegawa K."/>
            <person name="de Jong P."/>
            <person name="Lindberg D.R."/>
            <person name="Seaver E.C."/>
            <person name="Weisblat D.A."/>
            <person name="Putnam N.H."/>
            <person name="Grigoriev I.V."/>
            <person name="Rokhsar D.S."/>
        </authorList>
    </citation>
    <scope>NUCLEOTIDE SEQUENCE</scope>
</reference>
<accession>T1EYL6</accession>
<evidence type="ECO:0000313" key="3">
    <source>
        <dbReference type="Proteomes" id="UP000015101"/>
    </source>
</evidence>
<reference evidence="1 3" key="2">
    <citation type="journal article" date="2013" name="Nature">
        <title>Insights into bilaterian evolution from three spiralian genomes.</title>
        <authorList>
            <person name="Simakov O."/>
            <person name="Marletaz F."/>
            <person name="Cho S.J."/>
            <person name="Edsinger-Gonzales E."/>
            <person name="Havlak P."/>
            <person name="Hellsten U."/>
            <person name="Kuo D.H."/>
            <person name="Larsson T."/>
            <person name="Lv J."/>
            <person name="Arendt D."/>
            <person name="Savage R."/>
            <person name="Osoegawa K."/>
            <person name="de Jong P."/>
            <person name="Grimwood J."/>
            <person name="Chapman J.A."/>
            <person name="Shapiro H."/>
            <person name="Aerts A."/>
            <person name="Otillar R.P."/>
            <person name="Terry A.Y."/>
            <person name="Boore J.L."/>
            <person name="Grigoriev I.V."/>
            <person name="Lindberg D.R."/>
            <person name="Seaver E.C."/>
            <person name="Weisblat D.A."/>
            <person name="Putnam N.H."/>
            <person name="Rokhsar D.S."/>
        </authorList>
    </citation>
    <scope>NUCLEOTIDE SEQUENCE</scope>
</reference>
<dbReference type="EMBL" id="AMQM01002574">
    <property type="status" value="NOT_ANNOTATED_CDS"/>
    <property type="molecule type" value="Genomic_DNA"/>
</dbReference>
<dbReference type="AlphaFoldDB" id="T1EYL6"/>
<dbReference type="HOGENOM" id="CLU_1715238_0_0_1"/>
<gene>
    <name evidence="2" type="primary">20201666</name>
    <name evidence="1" type="ORF">HELRODRAFT_166836</name>
</gene>
<reference evidence="2" key="3">
    <citation type="submission" date="2015-06" db="UniProtKB">
        <authorList>
            <consortium name="EnsemblMetazoa"/>
        </authorList>
    </citation>
    <scope>IDENTIFICATION</scope>
</reference>
<organism evidence="2 3">
    <name type="scientific">Helobdella robusta</name>
    <name type="common">Californian leech</name>
    <dbReference type="NCBI Taxonomy" id="6412"/>
    <lineage>
        <taxon>Eukaryota</taxon>
        <taxon>Metazoa</taxon>
        <taxon>Spiralia</taxon>
        <taxon>Lophotrochozoa</taxon>
        <taxon>Annelida</taxon>
        <taxon>Clitellata</taxon>
        <taxon>Hirudinea</taxon>
        <taxon>Rhynchobdellida</taxon>
        <taxon>Glossiphoniidae</taxon>
        <taxon>Helobdella</taxon>
    </lineage>
</organism>
<name>T1EYL6_HELRO</name>
<proteinExistence type="predicted"/>
<evidence type="ECO:0000313" key="1">
    <source>
        <dbReference type="EMBL" id="ESO11791.1"/>
    </source>
</evidence>
<dbReference type="KEGG" id="hro:HELRODRAFT_166836"/>